<dbReference type="EnsemblPlants" id="KRG93770">
    <property type="protein sequence ID" value="KRG93770"/>
    <property type="gene ID" value="GLYMA_19G039600"/>
</dbReference>
<dbReference type="EMBL" id="CM000852">
    <property type="protein sequence ID" value="KRG93770.2"/>
    <property type="molecule type" value="Genomic_DNA"/>
</dbReference>
<dbReference type="Proteomes" id="UP000008827">
    <property type="component" value="Chromosome 19"/>
</dbReference>
<accession>A0A2K7FDL4</accession>
<protein>
    <submittedName>
        <fullName evidence="3 4">Uncharacterized protein</fullName>
    </submittedName>
</protein>
<accession>A0A0R0EU07</accession>
<sequence>MECFYFHGSQCEKVKVLEQCQLSPPPGSAPPTSLPLSFLDIPWFYCVPESYFYEFPHSSNHFLETVLPNLKHSLSLTLQHFFPFTGNLVFPPKPQFPYIHYIHENSISFTIAESTAEFPLLIANTATDKEDGTWLFPLIADGRAFYRFIKFWTSYVTKTKCDVASSSQALLPLLNRDIIEDPKGLKLILWKE</sequence>
<dbReference type="Pfam" id="PF02458">
    <property type="entry name" value="Transferase"/>
    <property type="match status" value="1"/>
</dbReference>
<evidence type="ECO:0000313" key="4">
    <source>
        <dbReference type="EnsemblPlants" id="KRG93770"/>
    </source>
</evidence>
<dbReference type="InterPro" id="IPR023213">
    <property type="entry name" value="CAT-like_dom_sf"/>
</dbReference>
<reference evidence="3" key="3">
    <citation type="submission" date="2018-07" db="EMBL/GenBank/DDBJ databases">
        <title>WGS assembly of Glycine max.</title>
        <authorList>
            <person name="Schmutz J."/>
            <person name="Cannon S."/>
            <person name="Schlueter J."/>
            <person name="Ma J."/>
            <person name="Mitros T."/>
            <person name="Nelson W."/>
            <person name="Hyten D."/>
            <person name="Song Q."/>
            <person name="Thelen J."/>
            <person name="Cheng J."/>
            <person name="Xu D."/>
            <person name="Hellsten U."/>
            <person name="May G."/>
            <person name="Yu Y."/>
            <person name="Sakurai T."/>
            <person name="Umezawa T."/>
            <person name="Bhattacharyya M."/>
            <person name="Sandhu D."/>
            <person name="Valliyodan B."/>
            <person name="Lindquist E."/>
            <person name="Peto M."/>
            <person name="Grant D."/>
            <person name="Shu S."/>
            <person name="Goodstein D."/>
            <person name="Barry K."/>
            <person name="Futrell-Griggs M."/>
            <person name="Abernathy B."/>
            <person name="Du J."/>
            <person name="Tian Z."/>
            <person name="Zhu L."/>
            <person name="Gill N."/>
            <person name="Joshi T."/>
            <person name="Libault M."/>
            <person name="Sethuraman A."/>
            <person name="Zhang X."/>
            <person name="Shinozaki K."/>
            <person name="Nguyen H."/>
            <person name="Wing R."/>
            <person name="Cregan P."/>
            <person name="Specht J."/>
            <person name="Grimwood J."/>
            <person name="Rokhsar D."/>
            <person name="Stacey G."/>
            <person name="Shoemaker R."/>
            <person name="Jackson S."/>
        </authorList>
    </citation>
    <scope>NUCLEOTIDE SEQUENCE</scope>
    <source>
        <tissue evidence="3">Callus</tissue>
    </source>
</reference>
<evidence type="ECO:0000256" key="2">
    <source>
        <dbReference type="ARBA" id="ARBA00023315"/>
    </source>
</evidence>
<dbReference type="PANTHER" id="PTHR31625">
    <property type="match status" value="1"/>
</dbReference>
<dbReference type="Gene3D" id="3.30.559.10">
    <property type="entry name" value="Chloramphenicol acetyltransferase-like domain"/>
    <property type="match status" value="1"/>
</dbReference>
<evidence type="ECO:0000313" key="5">
    <source>
        <dbReference type="Proteomes" id="UP000008827"/>
    </source>
</evidence>
<keyword evidence="5" id="KW-1185">Reference proteome</keyword>
<reference evidence="4" key="2">
    <citation type="submission" date="2018-02" db="UniProtKB">
        <authorList>
            <consortium name="EnsemblPlants"/>
        </authorList>
    </citation>
    <scope>IDENTIFICATION</scope>
    <source>
        <strain evidence="4">Williams 82</strain>
    </source>
</reference>
<gene>
    <name evidence="3" type="ORF">GLYMA_19G039600</name>
</gene>
<dbReference type="InParanoid" id="A0A0R0EU07"/>
<dbReference type="OMA" id="CLLAHEG"/>
<keyword evidence="1" id="KW-0808">Transferase</keyword>
<dbReference type="InterPro" id="IPR051504">
    <property type="entry name" value="Plant_metabolite_acyltrans"/>
</dbReference>
<reference evidence="3 4" key="1">
    <citation type="journal article" date="2010" name="Nature">
        <title>Genome sequence of the palaeopolyploid soybean.</title>
        <authorList>
            <person name="Schmutz J."/>
            <person name="Cannon S.B."/>
            <person name="Schlueter J."/>
            <person name="Ma J."/>
            <person name="Mitros T."/>
            <person name="Nelson W."/>
            <person name="Hyten D.L."/>
            <person name="Song Q."/>
            <person name="Thelen J.J."/>
            <person name="Cheng J."/>
            <person name="Xu D."/>
            <person name="Hellsten U."/>
            <person name="May G.D."/>
            <person name="Yu Y."/>
            <person name="Sakurai T."/>
            <person name="Umezawa T."/>
            <person name="Bhattacharyya M.K."/>
            <person name="Sandhu D."/>
            <person name="Valliyodan B."/>
            <person name="Lindquist E."/>
            <person name="Peto M."/>
            <person name="Grant D."/>
            <person name="Shu S."/>
            <person name="Goodstein D."/>
            <person name="Barry K."/>
            <person name="Futrell-Griggs M."/>
            <person name="Abernathy B."/>
            <person name="Du J."/>
            <person name="Tian Z."/>
            <person name="Zhu L."/>
            <person name="Gill N."/>
            <person name="Joshi T."/>
            <person name="Libault M."/>
            <person name="Sethuraman A."/>
            <person name="Zhang X.-C."/>
            <person name="Shinozaki K."/>
            <person name="Nguyen H.T."/>
            <person name="Wing R.A."/>
            <person name="Cregan P."/>
            <person name="Specht J."/>
            <person name="Grimwood J."/>
            <person name="Rokhsar D."/>
            <person name="Stacey G."/>
            <person name="Shoemaker R.C."/>
            <person name="Jackson S.A."/>
        </authorList>
    </citation>
    <scope>NUCLEOTIDE SEQUENCE</scope>
    <source>
        <strain evidence="4">cv. Williams 82</strain>
        <tissue evidence="3">Callus</tissue>
    </source>
</reference>
<keyword evidence="2" id="KW-0012">Acyltransferase</keyword>
<dbReference type="AlphaFoldDB" id="A0A0R0EU07"/>
<evidence type="ECO:0000256" key="1">
    <source>
        <dbReference type="ARBA" id="ARBA00022679"/>
    </source>
</evidence>
<dbReference type="GO" id="GO:0016747">
    <property type="term" value="F:acyltransferase activity, transferring groups other than amino-acyl groups"/>
    <property type="evidence" value="ECO:0007669"/>
    <property type="project" value="UniProtKB-ARBA"/>
</dbReference>
<dbReference type="SMR" id="A0A0R0EU07"/>
<dbReference type="Gramene" id="KRG93770">
    <property type="protein sequence ID" value="KRG93770"/>
    <property type="gene ID" value="GLYMA_19G039600"/>
</dbReference>
<evidence type="ECO:0000313" key="3">
    <source>
        <dbReference type="EMBL" id="KRG93770.2"/>
    </source>
</evidence>
<name>A0A0R0EU07_SOYBN</name>
<organism evidence="3">
    <name type="scientific">Glycine max</name>
    <name type="common">Soybean</name>
    <name type="synonym">Glycine hispida</name>
    <dbReference type="NCBI Taxonomy" id="3847"/>
    <lineage>
        <taxon>Eukaryota</taxon>
        <taxon>Viridiplantae</taxon>
        <taxon>Streptophyta</taxon>
        <taxon>Embryophyta</taxon>
        <taxon>Tracheophyta</taxon>
        <taxon>Spermatophyta</taxon>
        <taxon>Magnoliopsida</taxon>
        <taxon>eudicotyledons</taxon>
        <taxon>Gunneridae</taxon>
        <taxon>Pentapetalae</taxon>
        <taxon>rosids</taxon>
        <taxon>fabids</taxon>
        <taxon>Fabales</taxon>
        <taxon>Fabaceae</taxon>
        <taxon>Papilionoideae</taxon>
        <taxon>50 kb inversion clade</taxon>
        <taxon>NPAAA clade</taxon>
        <taxon>indigoferoid/millettioid clade</taxon>
        <taxon>Phaseoleae</taxon>
        <taxon>Glycine</taxon>
        <taxon>Glycine subgen. Soja</taxon>
    </lineage>
</organism>
<proteinExistence type="predicted"/>